<name>A0A085ZA67_9FLAO</name>
<accession>A0A085ZA67</accession>
<dbReference type="RefSeq" id="WP_034676632.1">
    <property type="nucleotide sequence ID" value="NZ_FPAP01000001.1"/>
</dbReference>
<keyword evidence="3" id="KW-1185">Reference proteome</keyword>
<sequence length="110" mass="12689">MKKYISIFNLLSVLIITSCERSSDLDAEIENLKPTPNGSISYNNFTPSARQESSTPEISDLNNLDTGDDDEPRRDKQHWRIATDSVQYQLNFNEIKFDENIKKKYSTAIR</sequence>
<dbReference type="PROSITE" id="PS51257">
    <property type="entry name" value="PROKAR_LIPOPROTEIN"/>
    <property type="match status" value="1"/>
</dbReference>
<proteinExistence type="predicted"/>
<evidence type="ECO:0000313" key="2">
    <source>
        <dbReference type="EMBL" id="KFF01331.1"/>
    </source>
</evidence>
<reference evidence="2 3" key="1">
    <citation type="submission" date="2014-07" db="EMBL/GenBank/DDBJ databases">
        <title>Genome of Chryseobacterium formosense LMG 24722.</title>
        <authorList>
            <person name="Pipes S.E."/>
            <person name="Stropko S.J."/>
            <person name="Newman J.D."/>
        </authorList>
    </citation>
    <scope>NUCLEOTIDE SEQUENCE [LARGE SCALE GENOMIC DNA]</scope>
    <source>
        <strain evidence="2 3">LMG 24722</strain>
    </source>
</reference>
<dbReference type="STRING" id="236814.IX39_12170"/>
<dbReference type="AlphaFoldDB" id="A0A085ZA67"/>
<evidence type="ECO:0000313" key="3">
    <source>
        <dbReference type="Proteomes" id="UP000028713"/>
    </source>
</evidence>
<dbReference type="OrthoDB" id="1262304at2"/>
<evidence type="ECO:0000256" key="1">
    <source>
        <dbReference type="SAM" id="MobiDB-lite"/>
    </source>
</evidence>
<dbReference type="Proteomes" id="UP000028713">
    <property type="component" value="Unassembled WGS sequence"/>
</dbReference>
<feature type="region of interest" description="Disordered" evidence="1">
    <location>
        <begin position="30"/>
        <end position="76"/>
    </location>
</feature>
<dbReference type="eggNOG" id="ENOG50349XF">
    <property type="taxonomic scope" value="Bacteria"/>
</dbReference>
<comment type="caution">
    <text evidence="2">The sequence shown here is derived from an EMBL/GenBank/DDBJ whole genome shotgun (WGS) entry which is preliminary data.</text>
</comment>
<gene>
    <name evidence="2" type="ORF">IX39_12170</name>
</gene>
<organism evidence="2 3">
    <name type="scientific">Chryseobacterium formosense</name>
    <dbReference type="NCBI Taxonomy" id="236814"/>
    <lineage>
        <taxon>Bacteria</taxon>
        <taxon>Pseudomonadati</taxon>
        <taxon>Bacteroidota</taxon>
        <taxon>Flavobacteriia</taxon>
        <taxon>Flavobacteriales</taxon>
        <taxon>Weeksellaceae</taxon>
        <taxon>Chryseobacterium group</taxon>
        <taxon>Chryseobacterium</taxon>
    </lineage>
</organism>
<feature type="compositionally biased region" description="Polar residues" evidence="1">
    <location>
        <begin position="34"/>
        <end position="65"/>
    </location>
</feature>
<dbReference type="EMBL" id="JPRP01000001">
    <property type="protein sequence ID" value="KFF01331.1"/>
    <property type="molecule type" value="Genomic_DNA"/>
</dbReference>
<protein>
    <submittedName>
        <fullName evidence="2">Uncharacterized protein</fullName>
    </submittedName>
</protein>